<dbReference type="GO" id="GO:0016491">
    <property type="term" value="F:oxidoreductase activity"/>
    <property type="evidence" value="ECO:0007669"/>
    <property type="project" value="UniProtKB-KW"/>
</dbReference>
<comment type="caution">
    <text evidence="3">The sequence shown here is derived from an EMBL/GenBank/DDBJ whole genome shotgun (WGS) entry which is preliminary data.</text>
</comment>
<feature type="domain" description="FAD/NAD(P)-binding" evidence="2">
    <location>
        <begin position="5"/>
        <end position="307"/>
    </location>
</feature>
<dbReference type="Proteomes" id="UP000076268">
    <property type="component" value="Unassembled WGS sequence"/>
</dbReference>
<dbReference type="PROSITE" id="PS00837">
    <property type="entry name" value="ALADH_PNT_2"/>
    <property type="match status" value="1"/>
</dbReference>
<evidence type="ECO:0000313" key="4">
    <source>
        <dbReference type="Proteomes" id="UP000076268"/>
    </source>
</evidence>
<dbReference type="RefSeq" id="WP_066240926.1">
    <property type="nucleotide sequence ID" value="NZ_LSGP01000017.1"/>
</dbReference>
<dbReference type="InterPro" id="IPR008143">
    <property type="entry name" value="Ala_DH/PNT_CS2"/>
</dbReference>
<keyword evidence="1" id="KW-0560">Oxidoreductase</keyword>
<dbReference type="PANTHER" id="PTHR42949">
    <property type="entry name" value="ANAEROBIC GLYCEROL-3-PHOSPHATE DEHYDROGENASE SUBUNIT B"/>
    <property type="match status" value="1"/>
</dbReference>
<organism evidence="3 4">
    <name type="scientific">Anaerosporomusa subterranea</name>
    <dbReference type="NCBI Taxonomy" id="1794912"/>
    <lineage>
        <taxon>Bacteria</taxon>
        <taxon>Bacillati</taxon>
        <taxon>Bacillota</taxon>
        <taxon>Negativicutes</taxon>
        <taxon>Acetonemataceae</taxon>
        <taxon>Anaerosporomusa</taxon>
    </lineage>
</organism>
<gene>
    <name evidence="3" type="ORF">AXX12_06520</name>
</gene>
<dbReference type="InterPro" id="IPR023753">
    <property type="entry name" value="FAD/NAD-binding_dom"/>
</dbReference>
<dbReference type="InterPro" id="IPR051691">
    <property type="entry name" value="Metab_Enz_Cyan_OpOx_G3PDH"/>
</dbReference>
<dbReference type="PRINTS" id="PR00368">
    <property type="entry name" value="FADPNR"/>
</dbReference>
<evidence type="ECO:0000259" key="2">
    <source>
        <dbReference type="Pfam" id="PF07992"/>
    </source>
</evidence>
<evidence type="ECO:0000313" key="3">
    <source>
        <dbReference type="EMBL" id="KYZ76094.1"/>
    </source>
</evidence>
<evidence type="ECO:0000256" key="1">
    <source>
        <dbReference type="ARBA" id="ARBA00023002"/>
    </source>
</evidence>
<name>A0A154BQ25_ANASB</name>
<keyword evidence="4" id="KW-1185">Reference proteome</keyword>
<dbReference type="PANTHER" id="PTHR42949:SF3">
    <property type="entry name" value="ANAEROBIC GLYCEROL-3-PHOSPHATE DEHYDROGENASE SUBUNIT B"/>
    <property type="match status" value="1"/>
</dbReference>
<dbReference type="InterPro" id="IPR036188">
    <property type="entry name" value="FAD/NAD-bd_sf"/>
</dbReference>
<dbReference type="SUPFAM" id="SSF51905">
    <property type="entry name" value="FAD/NAD(P)-binding domain"/>
    <property type="match status" value="1"/>
</dbReference>
<dbReference type="AlphaFoldDB" id="A0A154BQ25"/>
<sequence>MRQADIIIVGAGPAGLSAAVEAGRLGAQVVVVDENAKPGGQLFKQIHKFFGSREHLAGIRGFDIGQELLAQAQPCAQIKLNSTVYAIYPDKQVALIADGVHQETIRAKKVILAAGASENVLAFPGSTLPGVMSAGAVQTMMNVYQVLPAEEILMIGSGNVGLIVSYQIVQAGGKVNALLEAAPRIGGYGVHAAKISRAGIPILTRHTVQKVLGEEHVEGAIVVQLDDNVQPVPGSERMIACGAIAIAVGLTPLTELAHLAGCQLTFISRLGGMLPVHDDNMETTVPGIYAAGDLTGVEEASSAMEEGRLAGIAAAEALGYIDAGAAAKRKAQVWERLHMLRSGDFGSYRRQMKEEVIEKGRIFHAI</sequence>
<dbReference type="PRINTS" id="PR00469">
    <property type="entry name" value="PNDRDTASEII"/>
</dbReference>
<proteinExistence type="predicted"/>
<dbReference type="STRING" id="1794912.AXX12_06520"/>
<dbReference type="EMBL" id="LSGP01000017">
    <property type="protein sequence ID" value="KYZ76094.1"/>
    <property type="molecule type" value="Genomic_DNA"/>
</dbReference>
<protein>
    <submittedName>
        <fullName evidence="3">Pyridine nucleotide-disulfide oxidoreductase</fullName>
    </submittedName>
</protein>
<dbReference type="Gene3D" id="3.50.50.60">
    <property type="entry name" value="FAD/NAD(P)-binding domain"/>
    <property type="match status" value="2"/>
</dbReference>
<dbReference type="Pfam" id="PF07992">
    <property type="entry name" value="Pyr_redox_2"/>
    <property type="match status" value="1"/>
</dbReference>
<accession>A0A154BQ25</accession>
<reference evidence="3 4" key="1">
    <citation type="submission" date="2016-02" db="EMBL/GenBank/DDBJ databases">
        <title>Anaerosporomusa subterraneum gen. nov., sp. nov., a spore-forming obligate anaerobe isolated from saprolite.</title>
        <authorList>
            <person name="Choi J.K."/>
            <person name="Shah M."/>
            <person name="Yee N."/>
        </authorList>
    </citation>
    <scope>NUCLEOTIDE SEQUENCE [LARGE SCALE GENOMIC DNA]</scope>
    <source>
        <strain evidence="3 4">RU4</strain>
    </source>
</reference>